<sequence length="158" mass="18141">MCMHELDKKRKEKSQVVYKRKKQLDKLCAKTEKSAEEKLRLTYLFFSDLDKTRHERIGVAFYAIWYVSGIDKTKDIEATQRAQDFQLGCGGRYIEKDAKSIVIQIPSVASFTHLQGVVHRDLKLEMATKGYLGEVVTTCERSWAQASSWGFPSGAKRE</sequence>
<protein>
    <submittedName>
        <fullName evidence="1">CDPK-related kinase 4-like</fullName>
    </submittedName>
</protein>
<organism evidence="1">
    <name type="scientific">Tanacetum cinerariifolium</name>
    <name type="common">Dalmatian daisy</name>
    <name type="synonym">Chrysanthemum cinerariifolium</name>
    <dbReference type="NCBI Taxonomy" id="118510"/>
    <lineage>
        <taxon>Eukaryota</taxon>
        <taxon>Viridiplantae</taxon>
        <taxon>Streptophyta</taxon>
        <taxon>Embryophyta</taxon>
        <taxon>Tracheophyta</taxon>
        <taxon>Spermatophyta</taxon>
        <taxon>Magnoliopsida</taxon>
        <taxon>eudicotyledons</taxon>
        <taxon>Gunneridae</taxon>
        <taxon>Pentapetalae</taxon>
        <taxon>asterids</taxon>
        <taxon>campanulids</taxon>
        <taxon>Asterales</taxon>
        <taxon>Asteraceae</taxon>
        <taxon>Asteroideae</taxon>
        <taxon>Anthemideae</taxon>
        <taxon>Anthemidinae</taxon>
        <taxon>Tanacetum</taxon>
    </lineage>
</organism>
<proteinExistence type="predicted"/>
<reference evidence="1" key="1">
    <citation type="journal article" date="2019" name="Sci. Rep.">
        <title>Draft genome of Tanacetum cinerariifolium, the natural source of mosquito coil.</title>
        <authorList>
            <person name="Yamashiro T."/>
            <person name="Shiraishi A."/>
            <person name="Satake H."/>
            <person name="Nakayama K."/>
        </authorList>
    </citation>
    <scope>NUCLEOTIDE SEQUENCE</scope>
</reference>
<dbReference type="GO" id="GO:0016301">
    <property type="term" value="F:kinase activity"/>
    <property type="evidence" value="ECO:0007669"/>
    <property type="project" value="UniProtKB-KW"/>
</dbReference>
<gene>
    <name evidence="1" type="ORF">Tci_027009</name>
</gene>
<dbReference type="AlphaFoldDB" id="A0A6L2KZD0"/>
<keyword evidence="1" id="KW-0808">Transferase</keyword>
<name>A0A6L2KZD0_TANCI</name>
<dbReference type="Gene3D" id="6.10.250.3250">
    <property type="match status" value="1"/>
</dbReference>
<accession>A0A6L2KZD0</accession>
<evidence type="ECO:0000313" key="1">
    <source>
        <dbReference type="EMBL" id="GEU55031.1"/>
    </source>
</evidence>
<comment type="caution">
    <text evidence="1">The sequence shown here is derived from an EMBL/GenBank/DDBJ whole genome shotgun (WGS) entry which is preliminary data.</text>
</comment>
<dbReference type="EMBL" id="BKCJ010003428">
    <property type="protein sequence ID" value="GEU55031.1"/>
    <property type="molecule type" value="Genomic_DNA"/>
</dbReference>
<keyword evidence="1" id="KW-0418">Kinase</keyword>